<feature type="transmembrane region" description="Helical" evidence="8">
    <location>
        <begin position="106"/>
        <end position="125"/>
    </location>
</feature>
<evidence type="ECO:0000256" key="6">
    <source>
        <dbReference type="ARBA" id="ARBA00022989"/>
    </source>
</evidence>
<comment type="subcellular location">
    <subcellularLocation>
        <location evidence="1">Cell membrane</location>
        <topology evidence="1">Multi-pass membrane protein</topology>
    </subcellularLocation>
</comment>
<evidence type="ECO:0000256" key="8">
    <source>
        <dbReference type="SAM" id="Phobius"/>
    </source>
</evidence>
<dbReference type="InterPro" id="IPR038731">
    <property type="entry name" value="RgtA/B/C-like"/>
</dbReference>
<evidence type="ECO:0000259" key="9">
    <source>
        <dbReference type="Pfam" id="PF13231"/>
    </source>
</evidence>
<dbReference type="InterPro" id="IPR050297">
    <property type="entry name" value="LipidA_mod_glycosyltrf_83"/>
</dbReference>
<proteinExistence type="predicted"/>
<accession>A0A9X2XPY6</accession>
<evidence type="ECO:0000256" key="2">
    <source>
        <dbReference type="ARBA" id="ARBA00022475"/>
    </source>
</evidence>
<keyword evidence="5 8" id="KW-0812">Transmembrane</keyword>
<name>A0A9X2XPY6_9BACT</name>
<evidence type="ECO:0000256" key="7">
    <source>
        <dbReference type="ARBA" id="ARBA00023136"/>
    </source>
</evidence>
<keyword evidence="7 8" id="KW-0472">Membrane</keyword>
<evidence type="ECO:0000256" key="5">
    <source>
        <dbReference type="ARBA" id="ARBA00022692"/>
    </source>
</evidence>
<dbReference type="GO" id="GO:0009103">
    <property type="term" value="P:lipopolysaccharide biosynthetic process"/>
    <property type="evidence" value="ECO:0007669"/>
    <property type="project" value="UniProtKB-ARBA"/>
</dbReference>
<keyword evidence="3" id="KW-0328">Glycosyltransferase</keyword>
<dbReference type="GO" id="GO:0005886">
    <property type="term" value="C:plasma membrane"/>
    <property type="evidence" value="ECO:0007669"/>
    <property type="project" value="UniProtKB-SubCell"/>
</dbReference>
<reference evidence="10" key="2">
    <citation type="submission" date="2023-04" db="EMBL/GenBank/DDBJ databases">
        <title>Paracnuella aquatica gen. nov., sp. nov., a member of the family Chitinophagaceae isolated from a hot spring.</title>
        <authorList>
            <person name="Wang C."/>
        </authorList>
    </citation>
    <scope>NUCLEOTIDE SEQUENCE</scope>
    <source>
        <strain evidence="10">LB-8</strain>
    </source>
</reference>
<feature type="transmembrane region" description="Helical" evidence="8">
    <location>
        <begin position="77"/>
        <end position="94"/>
    </location>
</feature>
<dbReference type="AlphaFoldDB" id="A0A9X2XPY6"/>
<feature type="transmembrane region" description="Helical" evidence="8">
    <location>
        <begin position="198"/>
        <end position="217"/>
    </location>
</feature>
<evidence type="ECO:0000256" key="4">
    <source>
        <dbReference type="ARBA" id="ARBA00022679"/>
    </source>
</evidence>
<dbReference type="EMBL" id="JAOTIF010000029">
    <property type="protein sequence ID" value="MCU7552149.1"/>
    <property type="molecule type" value="Genomic_DNA"/>
</dbReference>
<feature type="transmembrane region" description="Helical" evidence="8">
    <location>
        <begin position="281"/>
        <end position="300"/>
    </location>
</feature>
<protein>
    <submittedName>
        <fullName evidence="10">Glycosyltransferase family 39 protein</fullName>
    </submittedName>
</protein>
<reference evidence="10" key="1">
    <citation type="submission" date="2022-09" db="EMBL/GenBank/DDBJ databases">
        <authorList>
            <person name="Yuan C."/>
            <person name="Ke Z."/>
        </authorList>
    </citation>
    <scope>NUCLEOTIDE SEQUENCE</scope>
    <source>
        <strain evidence="10">LB-8</strain>
    </source>
</reference>
<dbReference type="Proteomes" id="UP001155483">
    <property type="component" value="Unassembled WGS sequence"/>
</dbReference>
<dbReference type="PANTHER" id="PTHR33908:SF11">
    <property type="entry name" value="MEMBRANE PROTEIN"/>
    <property type="match status" value="1"/>
</dbReference>
<feature type="transmembrane region" description="Helical" evidence="8">
    <location>
        <begin position="157"/>
        <end position="186"/>
    </location>
</feature>
<feature type="domain" description="Glycosyltransferase RgtA/B/C/D-like" evidence="9">
    <location>
        <begin position="53"/>
        <end position="215"/>
    </location>
</feature>
<keyword evidence="2" id="KW-1003">Cell membrane</keyword>
<dbReference type="Pfam" id="PF13231">
    <property type="entry name" value="PMT_2"/>
    <property type="match status" value="1"/>
</dbReference>
<dbReference type="PANTHER" id="PTHR33908">
    <property type="entry name" value="MANNOSYLTRANSFERASE YKCB-RELATED"/>
    <property type="match status" value="1"/>
</dbReference>
<keyword evidence="11" id="KW-1185">Reference proteome</keyword>
<keyword evidence="6 8" id="KW-1133">Transmembrane helix</keyword>
<feature type="transmembrane region" description="Helical" evidence="8">
    <location>
        <begin position="335"/>
        <end position="353"/>
    </location>
</feature>
<feature type="transmembrane region" description="Helical" evidence="8">
    <location>
        <begin position="251"/>
        <end position="269"/>
    </location>
</feature>
<evidence type="ECO:0000256" key="1">
    <source>
        <dbReference type="ARBA" id="ARBA00004651"/>
    </source>
</evidence>
<evidence type="ECO:0000256" key="3">
    <source>
        <dbReference type="ARBA" id="ARBA00022676"/>
    </source>
</evidence>
<keyword evidence="4" id="KW-0808">Transferase</keyword>
<organism evidence="10 11">
    <name type="scientific">Paraflavisolibacter caeni</name>
    <dbReference type="NCBI Taxonomy" id="2982496"/>
    <lineage>
        <taxon>Bacteria</taxon>
        <taxon>Pseudomonadati</taxon>
        <taxon>Bacteroidota</taxon>
        <taxon>Chitinophagia</taxon>
        <taxon>Chitinophagales</taxon>
        <taxon>Chitinophagaceae</taxon>
        <taxon>Paraflavisolibacter</taxon>
    </lineage>
</organism>
<evidence type="ECO:0000313" key="11">
    <source>
        <dbReference type="Proteomes" id="UP001155483"/>
    </source>
</evidence>
<dbReference type="RefSeq" id="WP_279299586.1">
    <property type="nucleotide sequence ID" value="NZ_JAOTIF010000029.1"/>
</dbReference>
<gene>
    <name evidence="10" type="ORF">OCK74_23725</name>
</gene>
<comment type="caution">
    <text evidence="10">The sequence shown here is derived from an EMBL/GenBank/DDBJ whole genome shotgun (WGS) entry which is preliminary data.</text>
</comment>
<feature type="transmembrane region" description="Helical" evidence="8">
    <location>
        <begin position="12"/>
        <end position="31"/>
    </location>
</feature>
<feature type="transmembrane region" description="Helical" evidence="8">
    <location>
        <begin position="306"/>
        <end position="323"/>
    </location>
</feature>
<sequence length="514" mass="59440">MKTFDRITYQNKTILLILFFFFLRCVLSFILELGNDEAYYWTYSKSLKFNYFDHPPMVAFFIRFFSANLVLQQYEGFIRLGSVVGCALSTWFMFKATATIHSEKAGWLSACMYSTSFYAAIMAGLHTMPDAPQMVFWTFSLWMLAKITTGNQKWITWIFFGLGAGLCIMSKIHGVFLWFGLATFTLLQKRSWLARPQFYVALVTSLLLTSPILIWNIQNNFATYLFHSSRVTINAFILNPYAFFEELLGQFFFNNPFHVIIIIVALISIKNDKQLQKESLSLFNYIALPLALVLLFIALFRDTLPHWNGPAYITLLPLVGVYLSDKKYTSLYRRLFQSGLIGFISFCIGWPVVNNFFPGTFGNKTGLELGKGDVTLDKYGWRIAGKKFSTFYLSEIAKSKIPKGTPVVSYKWWGAHIEYYFCRPLKIEMIGLGGKNTLHEYFWTNKEKIGQVNMTTAYCIIPSDEYYNAKVRYAEYYNNIDSVTTIKVMRNNLPAHNFYVYQLNGWKGKIPVIQ</sequence>
<dbReference type="GO" id="GO:0016763">
    <property type="term" value="F:pentosyltransferase activity"/>
    <property type="evidence" value="ECO:0007669"/>
    <property type="project" value="TreeGrafter"/>
</dbReference>
<evidence type="ECO:0000313" key="10">
    <source>
        <dbReference type="EMBL" id="MCU7552149.1"/>
    </source>
</evidence>